<comment type="caution">
    <text evidence="2">The sequence shown here is derived from an EMBL/GenBank/DDBJ whole genome shotgun (WGS) entry which is preliminary data.</text>
</comment>
<dbReference type="Gene3D" id="1.10.8.50">
    <property type="match status" value="1"/>
</dbReference>
<dbReference type="RefSeq" id="WP_246468726.1">
    <property type="nucleotide sequence ID" value="NZ_BAABEK010000136.1"/>
</dbReference>
<dbReference type="GO" id="GO:0003676">
    <property type="term" value="F:nucleic acid binding"/>
    <property type="evidence" value="ECO:0007669"/>
    <property type="project" value="InterPro"/>
</dbReference>
<evidence type="ECO:0000259" key="1">
    <source>
        <dbReference type="Pfam" id="PF22525"/>
    </source>
</evidence>
<dbReference type="Proteomes" id="UP000534286">
    <property type="component" value="Unassembled WGS sequence"/>
</dbReference>
<proteinExistence type="predicted"/>
<dbReference type="EMBL" id="JACHJU010000008">
    <property type="protein sequence ID" value="MBB4944295.1"/>
    <property type="molecule type" value="Genomic_DNA"/>
</dbReference>
<dbReference type="Pfam" id="PF22525">
    <property type="entry name" value="H2TH_5"/>
    <property type="match status" value="1"/>
</dbReference>
<evidence type="ECO:0000313" key="2">
    <source>
        <dbReference type="EMBL" id="MBB4944295.1"/>
    </source>
</evidence>
<dbReference type="InterPro" id="IPR010979">
    <property type="entry name" value="Ribosomal_uS13-like_H2TH"/>
</dbReference>
<organism evidence="2 3">
    <name type="scientific">Streptosporangium album</name>
    <dbReference type="NCBI Taxonomy" id="47479"/>
    <lineage>
        <taxon>Bacteria</taxon>
        <taxon>Bacillati</taxon>
        <taxon>Actinomycetota</taxon>
        <taxon>Actinomycetes</taxon>
        <taxon>Streptosporangiales</taxon>
        <taxon>Streptosporangiaceae</taxon>
        <taxon>Streptosporangium</taxon>
    </lineage>
</organism>
<gene>
    <name evidence="2" type="ORF">FHR32_008701</name>
</gene>
<protein>
    <recommendedName>
        <fullName evidence="1">Integration host factor-like helix-two turn-helix domain-containing protein</fullName>
    </recommendedName>
</protein>
<dbReference type="AlphaFoldDB" id="A0A7W7WFA7"/>
<dbReference type="InterPro" id="IPR047806">
    <property type="entry name" value="IHF_actinobact"/>
</dbReference>
<dbReference type="SUPFAM" id="SSF46946">
    <property type="entry name" value="S13-like H2TH domain"/>
    <property type="match status" value="1"/>
</dbReference>
<reference evidence="2 3" key="1">
    <citation type="submission" date="2020-08" db="EMBL/GenBank/DDBJ databases">
        <title>Sequencing the genomes of 1000 actinobacteria strains.</title>
        <authorList>
            <person name="Klenk H.-P."/>
        </authorList>
    </citation>
    <scope>NUCLEOTIDE SEQUENCE [LARGE SCALE GENOMIC DNA]</scope>
    <source>
        <strain evidence="2 3">DSM 43023</strain>
    </source>
</reference>
<evidence type="ECO:0000313" key="3">
    <source>
        <dbReference type="Proteomes" id="UP000534286"/>
    </source>
</evidence>
<dbReference type="InterPro" id="IPR055201">
    <property type="entry name" value="IHF-like_H2TH"/>
</dbReference>
<accession>A0A7W7WFA7</accession>
<name>A0A7W7WFA7_9ACTN</name>
<dbReference type="NCBIfam" id="NF041260">
    <property type="entry name" value="actino_IHF"/>
    <property type="match status" value="1"/>
</dbReference>
<sequence>MRDDGAVASAGVYGGRACDQPIYLRESSSMALPTMTPEQRANALVRSAEARRFRIELLAEVKSGKTSVAEVFGRSGEDIVKRTRVVQVLRAVPGYGPAKVAALMATSGVDERRRVGGLTEQQRDRLLTALAD</sequence>
<keyword evidence="3" id="KW-1185">Reference proteome</keyword>
<feature type="domain" description="Integration host factor-like helix-two turn-helix" evidence="1">
    <location>
        <begin position="61"/>
        <end position="128"/>
    </location>
</feature>